<protein>
    <recommendedName>
        <fullName evidence="4">Glycosyltransferase 61 catalytic domain-containing protein</fullName>
    </recommendedName>
</protein>
<dbReference type="EMBL" id="LHZN01000105">
    <property type="protein sequence ID" value="KXV41533.1"/>
    <property type="molecule type" value="Genomic_DNA"/>
</dbReference>
<dbReference type="GO" id="GO:0016757">
    <property type="term" value="F:glycosyltransferase activity"/>
    <property type="evidence" value="ECO:0007669"/>
    <property type="project" value="UniProtKB-KW"/>
</dbReference>
<keyword evidence="1" id="KW-0328">Glycosyltransferase</keyword>
<keyword evidence="3" id="KW-0325">Glycoprotein</keyword>
<comment type="caution">
    <text evidence="5">The sequence shown here is derived from an EMBL/GenBank/DDBJ whole genome shotgun (WGS) entry which is preliminary data.</text>
</comment>
<evidence type="ECO:0000259" key="4">
    <source>
        <dbReference type="Pfam" id="PF04577"/>
    </source>
</evidence>
<organism evidence="5 6">
    <name type="scientific">Gluconobacter albidus</name>
    <dbReference type="NCBI Taxonomy" id="318683"/>
    <lineage>
        <taxon>Bacteria</taxon>
        <taxon>Pseudomonadati</taxon>
        <taxon>Pseudomonadota</taxon>
        <taxon>Alphaproteobacteria</taxon>
        <taxon>Acetobacterales</taxon>
        <taxon>Acetobacteraceae</taxon>
        <taxon>Gluconobacter</taxon>
    </lineage>
</organism>
<evidence type="ECO:0000313" key="5">
    <source>
        <dbReference type="EMBL" id="KXV41533.1"/>
    </source>
</evidence>
<dbReference type="PIRSF" id="PIRSF030158">
    <property type="entry name" value="UCP030158"/>
    <property type="match status" value="1"/>
</dbReference>
<sequence length="371" mass="41407">MIRIMQIFSRLRRFLSPPAGPSGLAEIARSVTVLESCPVRPVSSPGLSELPYPERNPFRDWTSMPVTVQHHALRNVVLDQPLMTLLHAGQPVSETAYVQPPDALRALTLRPADTIRCTPFKGLTASCVDHWASNYYHWVAHTIPTLHVLSLQDKAVRLVLPEYMHPWQFETLELFGLTSDSHIRLQQGRQYAFRTLDYITFVNGSADFAISDVSRAAYARLHEAVGASAKPAGRRLYIERGASANRHVPNESELAEELEKLGFERVRPETLSLTEQIRLFSEAEIIMGMLGAGMANIAWCQPGALVYELVPSHHINPCFAAMATQNGLRYWADVFHTGAAQENHTDNASVPLPVPDILDRARDLIARLPQP</sequence>
<dbReference type="Proteomes" id="UP000075682">
    <property type="component" value="Unassembled WGS sequence"/>
</dbReference>
<dbReference type="PANTHER" id="PTHR20961">
    <property type="entry name" value="GLYCOSYLTRANSFERASE"/>
    <property type="match status" value="1"/>
</dbReference>
<dbReference type="Pfam" id="PF04577">
    <property type="entry name" value="Glyco_transf_61"/>
    <property type="match status" value="1"/>
</dbReference>
<keyword evidence="2" id="KW-0808">Transferase</keyword>
<evidence type="ECO:0000256" key="2">
    <source>
        <dbReference type="ARBA" id="ARBA00022679"/>
    </source>
</evidence>
<gene>
    <name evidence="5" type="ORF">AD941_03050</name>
</gene>
<dbReference type="InterPro" id="IPR024698">
    <property type="entry name" value="Caps_psacc_synth_Cps23fI-typ"/>
</dbReference>
<evidence type="ECO:0000313" key="6">
    <source>
        <dbReference type="Proteomes" id="UP000075682"/>
    </source>
</evidence>
<evidence type="ECO:0000256" key="3">
    <source>
        <dbReference type="ARBA" id="ARBA00023180"/>
    </source>
</evidence>
<dbReference type="InterPro" id="IPR049625">
    <property type="entry name" value="Glyco_transf_61_cat"/>
</dbReference>
<accession>A0AAW3R1T3</accession>
<proteinExistence type="predicted"/>
<name>A0AAW3R1T3_9PROT</name>
<feature type="domain" description="Glycosyltransferase 61 catalytic" evidence="4">
    <location>
        <begin position="135"/>
        <end position="306"/>
    </location>
</feature>
<evidence type="ECO:0000256" key="1">
    <source>
        <dbReference type="ARBA" id="ARBA00022676"/>
    </source>
</evidence>
<reference evidence="5 6" key="1">
    <citation type="submission" date="2015-06" db="EMBL/GenBank/DDBJ databases">
        <title>Improved classification and identification of acetic acid bacteria using matrix-assisted laser desorption/ionization time-of-flight mass spectrometry; Gluconobacter nephelii and Gluconobacter uchimurae are later heterotypic synonyms of Gluconobacter japonicus and Gluconobacter oxydans, respectively.</title>
        <authorList>
            <person name="Li L."/>
            <person name="Cleenwerck I."/>
            <person name="De Vuyst L."/>
            <person name="Vandamme P."/>
        </authorList>
    </citation>
    <scope>NUCLEOTIDE SEQUENCE [LARGE SCALE GENOMIC DNA]</scope>
    <source>
        <strain evidence="5 6">LMG 1356</strain>
    </source>
</reference>
<dbReference type="AlphaFoldDB" id="A0AAW3R1T3"/>
<dbReference type="InterPro" id="IPR007657">
    <property type="entry name" value="Glycosyltransferase_61"/>
</dbReference>